<dbReference type="GO" id="GO:0005886">
    <property type="term" value="C:plasma membrane"/>
    <property type="evidence" value="ECO:0007669"/>
    <property type="project" value="UniProtKB-SubCell"/>
</dbReference>
<keyword evidence="4" id="KW-1185">Reference proteome</keyword>
<comment type="similarity">
    <text evidence="1 2">Belongs to the complex I subunit 6 family.</text>
</comment>
<comment type="function">
    <text evidence="2">NDH-1 shuttles electrons from NADH, via FMN and iron-sulfur (Fe-S) centers, to quinones in the respiratory chain. Couples the redox reaction to proton translocation (for every two electrons transferred, four hydrogen ions are translocated across the cytoplasmic membrane), and thus conserves the redox energy in a proton gradient.</text>
</comment>
<dbReference type="OrthoDB" id="5244096at2"/>
<evidence type="ECO:0000313" key="3">
    <source>
        <dbReference type="EMBL" id="TDT15276.1"/>
    </source>
</evidence>
<sequence length="178" mass="18844">MSLLAQANDGVNVAQNVGFWIIAALMLWGAFRVVTTRNVVHAALWLVVVLGGIAAQYILAAAEFVAISQVLVYIGAVMVLFLFGIMLTRATIGEETDVNNKNWAVGIPVALLMFGVLAYVTLDFTEDATLTDPTEEQIASATTAISDAYLGAYLVPLIAVSFVLLAAAIGAIVLARKD</sequence>
<evidence type="ECO:0000256" key="1">
    <source>
        <dbReference type="ARBA" id="ARBA00005698"/>
    </source>
</evidence>
<gene>
    <name evidence="3" type="ORF">BDK89_0842</name>
</gene>
<keyword evidence="2" id="KW-1133">Transmembrane helix</keyword>
<comment type="catalytic activity">
    <reaction evidence="2">
        <text>a quinone + NADH + 5 H(+)(in) = a quinol + NAD(+) + 4 H(+)(out)</text>
        <dbReference type="Rhea" id="RHEA:57888"/>
        <dbReference type="ChEBI" id="CHEBI:15378"/>
        <dbReference type="ChEBI" id="CHEBI:24646"/>
        <dbReference type="ChEBI" id="CHEBI:57540"/>
        <dbReference type="ChEBI" id="CHEBI:57945"/>
        <dbReference type="ChEBI" id="CHEBI:132124"/>
    </reaction>
</comment>
<evidence type="ECO:0000313" key="4">
    <source>
        <dbReference type="Proteomes" id="UP000294558"/>
    </source>
</evidence>
<evidence type="ECO:0000256" key="2">
    <source>
        <dbReference type="RuleBase" id="RU004429"/>
    </source>
</evidence>
<keyword evidence="2" id="KW-0520">NAD</keyword>
<dbReference type="EC" id="7.1.1.-" evidence="2"/>
<dbReference type="GO" id="GO:0008137">
    <property type="term" value="F:NADH dehydrogenase (ubiquinone) activity"/>
    <property type="evidence" value="ECO:0007669"/>
    <property type="project" value="UniProtKB-UniRule"/>
</dbReference>
<proteinExistence type="inferred from homology"/>
<protein>
    <recommendedName>
        <fullName evidence="2">NADH-quinone oxidoreductase subunit J</fullName>
        <ecNumber evidence="2">7.1.1.-</ecNumber>
    </recommendedName>
</protein>
<feature type="transmembrane region" description="Helical" evidence="2">
    <location>
        <begin position="70"/>
        <end position="91"/>
    </location>
</feature>
<dbReference type="EMBL" id="SOAU01000001">
    <property type="protein sequence ID" value="TDT15276.1"/>
    <property type="molecule type" value="Genomic_DNA"/>
</dbReference>
<dbReference type="GO" id="GO:0048038">
    <property type="term" value="F:quinone binding"/>
    <property type="evidence" value="ECO:0007669"/>
    <property type="project" value="UniProtKB-UniRule"/>
</dbReference>
<dbReference type="PANTHER" id="PTHR33269">
    <property type="entry name" value="NADH-UBIQUINONE OXIDOREDUCTASE CHAIN 6"/>
    <property type="match status" value="1"/>
</dbReference>
<dbReference type="PANTHER" id="PTHR33269:SF17">
    <property type="entry name" value="NADH-UBIQUINONE OXIDOREDUCTASE CHAIN 6"/>
    <property type="match status" value="1"/>
</dbReference>
<accession>A0A4R7HYG7</accession>
<dbReference type="Proteomes" id="UP000294558">
    <property type="component" value="Unassembled WGS sequence"/>
</dbReference>
<feature type="transmembrane region" description="Helical" evidence="2">
    <location>
        <begin position="17"/>
        <end position="35"/>
    </location>
</feature>
<keyword evidence="3" id="KW-0830">Ubiquinone</keyword>
<feature type="transmembrane region" description="Helical" evidence="2">
    <location>
        <begin position="153"/>
        <end position="175"/>
    </location>
</feature>
<dbReference type="InterPro" id="IPR042106">
    <property type="entry name" value="Nuo/plastoQ_OxRdtase_6_NuoJ"/>
</dbReference>
<keyword evidence="2" id="KW-1003">Cell membrane</keyword>
<reference evidence="3 4" key="1">
    <citation type="submission" date="2019-03" db="EMBL/GenBank/DDBJ databases">
        <title>Sequencing the genomes of 1000 actinobacteria strains.</title>
        <authorList>
            <person name="Klenk H.-P."/>
        </authorList>
    </citation>
    <scope>NUCLEOTIDE SEQUENCE [LARGE SCALE GENOMIC DNA]</scope>
    <source>
        <strain evidence="3 4">DSM 18936</strain>
    </source>
</reference>
<keyword evidence="2" id="KW-0472">Membrane</keyword>
<feature type="transmembrane region" description="Helical" evidence="2">
    <location>
        <begin position="103"/>
        <end position="122"/>
    </location>
</feature>
<feature type="transmembrane region" description="Helical" evidence="2">
    <location>
        <begin position="42"/>
        <end position="64"/>
    </location>
</feature>
<dbReference type="Gene3D" id="1.20.120.1200">
    <property type="entry name" value="NADH-ubiquinone/plastoquinone oxidoreductase chain 6, subunit NuoJ"/>
    <property type="match status" value="1"/>
</dbReference>
<dbReference type="RefSeq" id="WP_133867741.1">
    <property type="nucleotide sequence ID" value="NZ_SOAU01000001.1"/>
</dbReference>
<organism evidence="3 4">
    <name type="scientific">Ilumatobacter fluminis</name>
    <dbReference type="NCBI Taxonomy" id="467091"/>
    <lineage>
        <taxon>Bacteria</taxon>
        <taxon>Bacillati</taxon>
        <taxon>Actinomycetota</taxon>
        <taxon>Acidimicrobiia</taxon>
        <taxon>Acidimicrobiales</taxon>
        <taxon>Ilumatobacteraceae</taxon>
        <taxon>Ilumatobacter</taxon>
    </lineage>
</organism>
<dbReference type="InterPro" id="IPR001457">
    <property type="entry name" value="NADH_UbQ/plastoQ_OxRdtase_su6"/>
</dbReference>
<name>A0A4R7HYG7_9ACTN</name>
<dbReference type="Pfam" id="PF00499">
    <property type="entry name" value="Oxidored_q3"/>
    <property type="match status" value="1"/>
</dbReference>
<comment type="caution">
    <text evidence="3">The sequence shown here is derived from an EMBL/GenBank/DDBJ whole genome shotgun (WGS) entry which is preliminary data.</text>
</comment>
<dbReference type="AlphaFoldDB" id="A0A4R7HYG7"/>
<comment type="subcellular location">
    <subcellularLocation>
        <location evidence="2">Cell membrane</location>
        <topology evidence="2">Multi-pass membrane protein</topology>
    </subcellularLocation>
</comment>
<keyword evidence="2" id="KW-0812">Transmembrane</keyword>
<keyword evidence="2" id="KW-0874">Quinone</keyword>